<dbReference type="SMART" id="SM00490">
    <property type="entry name" value="HELICc"/>
    <property type="match status" value="1"/>
</dbReference>
<dbReference type="PANTHER" id="PTHR47396:SF1">
    <property type="entry name" value="ATP-DEPENDENT HELICASE IRC3-RELATED"/>
    <property type="match status" value="1"/>
</dbReference>
<keyword evidence="3" id="KW-0547">Nucleotide-binding</keyword>
<dbReference type="InterPro" id="IPR027417">
    <property type="entry name" value="P-loop_NTPase"/>
</dbReference>
<dbReference type="InterPro" id="IPR014001">
    <property type="entry name" value="Helicase_ATP-bd"/>
</dbReference>
<dbReference type="Pfam" id="PF00271">
    <property type="entry name" value="Helicase_C"/>
    <property type="match status" value="1"/>
</dbReference>
<dbReference type="PANTHER" id="PTHR47396">
    <property type="entry name" value="TYPE I RESTRICTION ENZYME ECOKI R PROTEIN"/>
    <property type="match status" value="1"/>
</dbReference>
<dbReference type="GO" id="GO:0004386">
    <property type="term" value="F:helicase activity"/>
    <property type="evidence" value="ECO:0007669"/>
    <property type="project" value="UniProtKB-KW"/>
</dbReference>
<dbReference type="GO" id="GO:0016787">
    <property type="term" value="F:hydrolase activity"/>
    <property type="evidence" value="ECO:0007669"/>
    <property type="project" value="InterPro"/>
</dbReference>
<keyword evidence="3" id="KW-0067">ATP-binding</keyword>
<reference evidence="3 4" key="1">
    <citation type="journal article" date="2017" name="Front. Microbiol.">
        <title>New Insights into the Diversity of the Genus Faecalibacterium.</title>
        <authorList>
            <person name="Benevides L."/>
            <person name="Burman S."/>
            <person name="Martin R."/>
            <person name="Robert V."/>
            <person name="Thomas M."/>
            <person name="Miquel S."/>
            <person name="Chain F."/>
            <person name="Sokol H."/>
            <person name="Bermudez-Humaran L.G."/>
            <person name="Morrison M."/>
            <person name="Langella P."/>
            <person name="Azevedo V.A."/>
            <person name="Chatel J.M."/>
            <person name="Soares S."/>
        </authorList>
    </citation>
    <scope>NUCLEOTIDE SEQUENCE [LARGE SCALE GENOMIC DNA]</scope>
    <source>
        <strain evidence="3 4">CNCM I 4546</strain>
    </source>
</reference>
<dbReference type="GO" id="GO:0005829">
    <property type="term" value="C:cytosol"/>
    <property type="evidence" value="ECO:0007669"/>
    <property type="project" value="TreeGrafter"/>
</dbReference>
<dbReference type="InterPro" id="IPR050742">
    <property type="entry name" value="Helicase_Restrict-Modif_Enz"/>
</dbReference>
<dbReference type="InterPro" id="IPR006935">
    <property type="entry name" value="Helicase/UvrB_N"/>
</dbReference>
<protein>
    <submittedName>
        <fullName evidence="3">DNA/RNA helicase</fullName>
    </submittedName>
</protein>
<name>A0A2A7A2D0_9FIRM</name>
<dbReference type="AlphaFoldDB" id="A0A2A7A2D0"/>
<dbReference type="PROSITE" id="PS51192">
    <property type="entry name" value="HELICASE_ATP_BIND_1"/>
    <property type="match status" value="1"/>
</dbReference>
<dbReference type="SMART" id="SM00487">
    <property type="entry name" value="DEXDc"/>
    <property type="match status" value="1"/>
</dbReference>
<dbReference type="CDD" id="cd18799">
    <property type="entry name" value="SF2_C_EcoAI-like"/>
    <property type="match status" value="1"/>
</dbReference>
<dbReference type="SUPFAM" id="SSF52540">
    <property type="entry name" value="P-loop containing nucleoside triphosphate hydrolases"/>
    <property type="match status" value="1"/>
</dbReference>
<dbReference type="Proteomes" id="UP000219901">
    <property type="component" value="Unassembled WGS sequence"/>
</dbReference>
<dbReference type="InterPro" id="IPR001650">
    <property type="entry name" value="Helicase_C-like"/>
</dbReference>
<dbReference type="GO" id="GO:0003677">
    <property type="term" value="F:DNA binding"/>
    <property type="evidence" value="ECO:0007669"/>
    <property type="project" value="InterPro"/>
</dbReference>
<evidence type="ECO:0000259" key="2">
    <source>
        <dbReference type="PROSITE" id="PS51194"/>
    </source>
</evidence>
<accession>A0A2A7A2D0</accession>
<dbReference type="PROSITE" id="PS51194">
    <property type="entry name" value="HELICASE_CTER"/>
    <property type="match status" value="1"/>
</dbReference>
<sequence length="751" mass="86807">MEPMKATSVNSRAEELFVQLFCEAFGPEKTENLQVQYPCVDIYGRHRYIDFALESPESKIAIEIDGETYHNPSKVSENKYADDLLKQNSLIYDNWKVYRWIYSQLEKQPEKVKDELITFLGSSPMFKAFEANLPVQMGQTIELRDYQQEATENLQKMREDGKTIALLYHATGVGKTITAATDAKAVGGRTLFLVNALKLASQAKETFAKVWPEATLGEYTGSQKDMTQTVIFATVQSISKDLEKFSPTDFDYLIVDECHHAAANTYQKIFTYFHPKFILGLTATPERSDGEDMLELFQNVAHKMNLKTAVERGVLVPIRCIRVKTNIDLTDVRINGIKYNSQDLESKLFIPERNQLIVDTYLKYVNGKKTVIFCASVDHAAEIAKLLRDSGVKAEAVSGRDRVEVREKILKDYETGSTNVLCACDLLNEGWDSPHTTVLFMARPTMSKTIYLQQLGRGTRRCPGKEDLLVVDFVDNANMFNMPYSLHRVLDIAKYQPMAYVLAPENKRKLDQDMLFQGEKPEAWLDVPIDVSDYEIIDLFNWQNSVKDMISQIEFVRMVDVQSETVERYIKDGKVKPDLSIPFGDKRMFHYFREESIRNIAKQYGWDLITPQNMADKFMKFIETMDMSYSYKPVLLKAIYEYMDTSGRVALPDVVDYFIDFYEDRKAHGMIAEKSTSIYQKGGYTRKDVEKNILSNPFKRFEDMRFLMRCKDVETIEVNPIIFRKLTREDWLHIVDVCDKSLEKYYLRLKK</sequence>
<dbReference type="RefSeq" id="WP_097782659.1">
    <property type="nucleotide sequence ID" value="NZ_NMTV01000025.1"/>
</dbReference>
<feature type="domain" description="Helicase C-terminal" evidence="2">
    <location>
        <begin position="357"/>
        <end position="501"/>
    </location>
</feature>
<proteinExistence type="predicted"/>
<keyword evidence="3" id="KW-0347">Helicase</keyword>
<dbReference type="GO" id="GO:0005524">
    <property type="term" value="F:ATP binding"/>
    <property type="evidence" value="ECO:0007669"/>
    <property type="project" value="InterPro"/>
</dbReference>
<dbReference type="EMBL" id="NMTV01000025">
    <property type="protein sequence ID" value="PDX73315.1"/>
    <property type="molecule type" value="Genomic_DNA"/>
</dbReference>
<evidence type="ECO:0000313" key="4">
    <source>
        <dbReference type="Proteomes" id="UP000219901"/>
    </source>
</evidence>
<organism evidence="3 4">
    <name type="scientific">Faecalibacterium prausnitzii</name>
    <dbReference type="NCBI Taxonomy" id="853"/>
    <lineage>
        <taxon>Bacteria</taxon>
        <taxon>Bacillati</taxon>
        <taxon>Bacillota</taxon>
        <taxon>Clostridia</taxon>
        <taxon>Eubacteriales</taxon>
        <taxon>Oscillospiraceae</taxon>
        <taxon>Faecalibacterium</taxon>
    </lineage>
</organism>
<comment type="caution">
    <text evidence="3">The sequence shown here is derived from an EMBL/GenBank/DDBJ whole genome shotgun (WGS) entry which is preliminary data.</text>
</comment>
<evidence type="ECO:0000259" key="1">
    <source>
        <dbReference type="PROSITE" id="PS51192"/>
    </source>
</evidence>
<evidence type="ECO:0000313" key="3">
    <source>
        <dbReference type="EMBL" id="PDX73315.1"/>
    </source>
</evidence>
<keyword evidence="3" id="KW-0378">Hydrolase</keyword>
<dbReference type="CDD" id="cd18032">
    <property type="entry name" value="DEXHc_RE_I_III_res"/>
    <property type="match status" value="1"/>
</dbReference>
<dbReference type="Gene3D" id="3.40.50.300">
    <property type="entry name" value="P-loop containing nucleotide triphosphate hydrolases"/>
    <property type="match status" value="2"/>
</dbReference>
<gene>
    <name evidence="3" type="ORF">CGS55_03395</name>
</gene>
<dbReference type="Gene3D" id="3.40.960.10">
    <property type="entry name" value="VSR Endonuclease"/>
    <property type="match status" value="1"/>
</dbReference>
<dbReference type="Pfam" id="PF04851">
    <property type="entry name" value="ResIII"/>
    <property type="match status" value="1"/>
</dbReference>
<feature type="domain" description="Helicase ATP-binding" evidence="1">
    <location>
        <begin position="156"/>
        <end position="303"/>
    </location>
</feature>